<evidence type="ECO:0000259" key="8">
    <source>
        <dbReference type="Pfam" id="PF18517"/>
    </source>
</evidence>
<dbReference type="AlphaFoldDB" id="A0AAD5TRA9"/>
<comment type="function">
    <text evidence="5">Required for proper homologous chromosome pairing and efficient cross-over and intragenic recombination during meiosis.</text>
</comment>
<dbReference type="PIRSF" id="PIRSF026991">
    <property type="entry name" value="Mnd1"/>
    <property type="match status" value="1"/>
</dbReference>
<dbReference type="EMBL" id="JADGJQ010000008">
    <property type="protein sequence ID" value="KAJ3182726.1"/>
    <property type="molecule type" value="Genomic_DNA"/>
</dbReference>
<dbReference type="InterPro" id="IPR005647">
    <property type="entry name" value="Mnd1"/>
</dbReference>
<evidence type="ECO:0000256" key="6">
    <source>
        <dbReference type="SAM" id="Coils"/>
    </source>
</evidence>
<evidence type="ECO:0000256" key="5">
    <source>
        <dbReference type="PIRNR" id="PIRNR026991"/>
    </source>
</evidence>
<comment type="subcellular location">
    <subcellularLocation>
        <location evidence="1 5">Nucleus</location>
    </subcellularLocation>
</comment>
<keyword evidence="10" id="KW-1185">Reference proteome</keyword>
<keyword evidence="4 5" id="KW-0539">Nucleus</keyword>
<comment type="caution">
    <text evidence="9">The sequence shown here is derived from an EMBL/GenBank/DDBJ whole genome shotgun (WGS) entry which is preliminary data.</text>
</comment>
<evidence type="ECO:0000259" key="7">
    <source>
        <dbReference type="Pfam" id="PF03962"/>
    </source>
</evidence>
<sequence>MSKRKGLSWEEKRERMQEFFFETKDFWLLKDIEKTVPKTKGIVAQSVKEVLDSLVSDNIVTVEKIGTSNYYWSFPSSAVQASKRKLTELEEDHAKLTEERNRLLEQLAAAEAINRERRAELARFKDCDPTLIAAKDNIFALQSYCNRMYSIPSQQFAENFGIPEGFDTL</sequence>
<evidence type="ECO:0000256" key="3">
    <source>
        <dbReference type="ARBA" id="ARBA00023054"/>
    </source>
</evidence>
<dbReference type="InterPro" id="IPR040661">
    <property type="entry name" value="LZ3wCH"/>
</dbReference>
<dbReference type="InterPro" id="IPR040453">
    <property type="entry name" value="Mnd1_HTH"/>
</dbReference>
<evidence type="ECO:0000256" key="1">
    <source>
        <dbReference type="ARBA" id="ARBA00004123"/>
    </source>
</evidence>
<comment type="similarity">
    <text evidence="2 5">Belongs to the MND1 family.</text>
</comment>
<evidence type="ECO:0000256" key="4">
    <source>
        <dbReference type="ARBA" id="ARBA00023242"/>
    </source>
</evidence>
<feature type="domain" description="Leucine zipper with capping helix" evidence="8">
    <location>
        <begin position="135"/>
        <end position="168"/>
    </location>
</feature>
<dbReference type="GO" id="GO:0005634">
    <property type="term" value="C:nucleus"/>
    <property type="evidence" value="ECO:0007669"/>
    <property type="project" value="UniProtKB-SubCell"/>
</dbReference>
<keyword evidence="3 6" id="KW-0175">Coiled coil</keyword>
<organism evidence="9 10">
    <name type="scientific">Geranomyces variabilis</name>
    <dbReference type="NCBI Taxonomy" id="109894"/>
    <lineage>
        <taxon>Eukaryota</taxon>
        <taxon>Fungi</taxon>
        <taxon>Fungi incertae sedis</taxon>
        <taxon>Chytridiomycota</taxon>
        <taxon>Chytridiomycota incertae sedis</taxon>
        <taxon>Chytridiomycetes</taxon>
        <taxon>Spizellomycetales</taxon>
        <taxon>Powellomycetaceae</taxon>
        <taxon>Geranomyces</taxon>
    </lineage>
</organism>
<accession>A0AAD5TRA9</accession>
<dbReference type="GO" id="GO:0003690">
    <property type="term" value="F:double-stranded DNA binding"/>
    <property type="evidence" value="ECO:0007669"/>
    <property type="project" value="InterPro"/>
</dbReference>
<reference evidence="9" key="1">
    <citation type="submission" date="2020-05" db="EMBL/GenBank/DDBJ databases">
        <title>Phylogenomic resolution of chytrid fungi.</title>
        <authorList>
            <person name="Stajich J.E."/>
            <person name="Amses K."/>
            <person name="Simmons R."/>
            <person name="Seto K."/>
            <person name="Myers J."/>
            <person name="Bonds A."/>
            <person name="Quandt C.A."/>
            <person name="Barry K."/>
            <person name="Liu P."/>
            <person name="Grigoriev I."/>
            <person name="Longcore J.E."/>
            <person name="James T.Y."/>
        </authorList>
    </citation>
    <scope>NUCLEOTIDE SEQUENCE</scope>
    <source>
        <strain evidence="9">JEL0379</strain>
    </source>
</reference>
<dbReference type="GO" id="GO:0007131">
    <property type="term" value="P:reciprocal meiotic recombination"/>
    <property type="evidence" value="ECO:0007669"/>
    <property type="project" value="InterPro"/>
</dbReference>
<protein>
    <recommendedName>
        <fullName evidence="5">Meiotic nuclear division protein 1</fullName>
    </recommendedName>
</protein>
<evidence type="ECO:0000313" key="10">
    <source>
        <dbReference type="Proteomes" id="UP001212152"/>
    </source>
</evidence>
<name>A0AAD5TRA9_9FUNG</name>
<evidence type="ECO:0000313" key="9">
    <source>
        <dbReference type="EMBL" id="KAJ3182726.1"/>
    </source>
</evidence>
<feature type="domain" description="Mnd1 HTH" evidence="7">
    <location>
        <begin position="16"/>
        <end position="75"/>
    </location>
</feature>
<dbReference type="Pfam" id="PF18517">
    <property type="entry name" value="LZ3wCH"/>
    <property type="match status" value="1"/>
</dbReference>
<dbReference type="Pfam" id="PF03962">
    <property type="entry name" value="Mnd1"/>
    <property type="match status" value="1"/>
</dbReference>
<proteinExistence type="inferred from homology"/>
<dbReference type="Proteomes" id="UP001212152">
    <property type="component" value="Unassembled WGS sequence"/>
</dbReference>
<gene>
    <name evidence="9" type="primary">MND1</name>
    <name evidence="9" type="ORF">HDU87_008065</name>
</gene>
<feature type="coiled-coil region" evidence="6">
    <location>
        <begin position="79"/>
        <end position="120"/>
    </location>
</feature>
<evidence type="ECO:0000256" key="2">
    <source>
        <dbReference type="ARBA" id="ARBA00005981"/>
    </source>
</evidence>